<protein>
    <submittedName>
        <fullName evidence="1">Uncharacterized protein</fullName>
    </submittedName>
</protein>
<keyword evidence="2" id="KW-1185">Reference proteome</keyword>
<evidence type="ECO:0000313" key="1">
    <source>
        <dbReference type="EMBL" id="GLI38186.1"/>
    </source>
</evidence>
<proteinExistence type="predicted"/>
<reference evidence="1" key="1">
    <citation type="submission" date="2022-12" db="EMBL/GenBank/DDBJ databases">
        <title>Reference genome sequencing for broad-spectrum identification of bacterial and archaeal isolates by mass spectrometry.</title>
        <authorList>
            <person name="Sekiguchi Y."/>
            <person name="Tourlousse D.M."/>
        </authorList>
    </citation>
    <scope>NUCLEOTIDE SEQUENCE</scope>
    <source>
        <strain evidence="1">H2</strain>
    </source>
</reference>
<sequence>MKNFIKTLAMELIAAFEREYAEAEQYKRTISGTVRSLPEGMTGIWNVDGREVNVPKAAFIKAEHGEAEVGAYVEVEGTCSGRTLNAYRIAVRRGATEVQKIRGTVDKFPVGKNEKWTAYDAEMLVTTGYRHQAKA</sequence>
<dbReference type="AlphaFoldDB" id="A0A9W6G0E0"/>
<dbReference type="RefSeq" id="WP_214186065.1">
    <property type="nucleotide sequence ID" value="NZ_BSDS01000001.1"/>
</dbReference>
<comment type="caution">
    <text evidence="1">The sequence shown here is derived from an EMBL/GenBank/DDBJ whole genome shotgun (WGS) entry which is preliminary data.</text>
</comment>
<dbReference type="Proteomes" id="UP001144352">
    <property type="component" value="Unassembled WGS sequence"/>
</dbReference>
<accession>A0A9W6G0E0</accession>
<evidence type="ECO:0000313" key="2">
    <source>
        <dbReference type="Proteomes" id="UP001144352"/>
    </source>
</evidence>
<dbReference type="EMBL" id="BSDS01000001">
    <property type="protein sequence ID" value="GLI38186.1"/>
    <property type="molecule type" value="Genomic_DNA"/>
</dbReference>
<organism evidence="1 2">
    <name type="scientific">Geobacter hydrogenophilus</name>
    <dbReference type="NCBI Taxonomy" id="40983"/>
    <lineage>
        <taxon>Bacteria</taxon>
        <taxon>Pseudomonadati</taxon>
        <taxon>Thermodesulfobacteriota</taxon>
        <taxon>Desulfuromonadia</taxon>
        <taxon>Geobacterales</taxon>
        <taxon>Geobacteraceae</taxon>
        <taxon>Geobacter</taxon>
    </lineage>
</organism>
<name>A0A9W6G0E0_9BACT</name>
<gene>
    <name evidence="1" type="ORF">GHYDROH2_16870</name>
</gene>